<feature type="compositionally biased region" description="Basic and acidic residues" evidence="1">
    <location>
        <begin position="181"/>
        <end position="200"/>
    </location>
</feature>
<dbReference type="Proteomes" id="UP000035350">
    <property type="component" value="Unassembled WGS sequence"/>
</dbReference>
<dbReference type="AlphaFoldDB" id="A0A0G8CG67"/>
<name>A0A0G8CG67_9BACI</name>
<protein>
    <submittedName>
        <fullName evidence="3">Uncharacterized protein</fullName>
    </submittedName>
</protein>
<evidence type="ECO:0000313" key="3">
    <source>
        <dbReference type="EMBL" id="KKZ98762.1"/>
    </source>
</evidence>
<dbReference type="EMBL" id="LCYN01000004">
    <property type="protein sequence ID" value="KKZ98762.1"/>
    <property type="molecule type" value="Genomic_DNA"/>
</dbReference>
<keyword evidence="2" id="KW-0812">Transmembrane</keyword>
<evidence type="ECO:0000256" key="2">
    <source>
        <dbReference type="SAM" id="Phobius"/>
    </source>
</evidence>
<sequence>MDINNNRIGKYLDGKIREYFNVKYKQLTVKQCSEFINKLEEGHTKEDLESMSVILEGEVEQSKLFGPTQTFYNSFITILVGTFIALFTCFSGFSLNSALLFNKGNDGDEITQKVDNIIQKADNLTFTFNIVLTIGAIVFLMLMFVLAYVGFAVQNYRNNFGRFHFYKQIIDKCIEKKEIEEKEKEKEKEEQERAEKERTNKLASSRKGSSRYR</sequence>
<dbReference type="PATRIC" id="fig|1396.433.peg.2224"/>
<keyword evidence="2" id="KW-0472">Membrane</keyword>
<feature type="transmembrane region" description="Helical" evidence="2">
    <location>
        <begin position="71"/>
        <end position="93"/>
    </location>
</feature>
<accession>A0A0G8CG67</accession>
<dbReference type="RefSeq" id="WP_046957654.1">
    <property type="nucleotide sequence ID" value="NZ_LCYN01000004.1"/>
</dbReference>
<proteinExistence type="predicted"/>
<evidence type="ECO:0000256" key="1">
    <source>
        <dbReference type="SAM" id="MobiDB-lite"/>
    </source>
</evidence>
<gene>
    <name evidence="3" type="ORF">B4147_3345</name>
</gene>
<feature type="region of interest" description="Disordered" evidence="1">
    <location>
        <begin position="181"/>
        <end position="213"/>
    </location>
</feature>
<comment type="caution">
    <text evidence="3">The sequence shown here is derived from an EMBL/GenBank/DDBJ whole genome shotgun (WGS) entry which is preliminary data.</text>
</comment>
<feature type="transmembrane region" description="Helical" evidence="2">
    <location>
        <begin position="130"/>
        <end position="153"/>
    </location>
</feature>
<keyword evidence="2" id="KW-1133">Transmembrane helix</keyword>
<evidence type="ECO:0000313" key="4">
    <source>
        <dbReference type="Proteomes" id="UP000035350"/>
    </source>
</evidence>
<reference evidence="4" key="2">
    <citation type="submission" date="2015-04" db="EMBL/GenBank/DDBJ databases">
        <title>Draft Genome Sequences of Eight Spore-Forming Food Isolates of Bacillus cereus Genome sequencing.</title>
        <authorList>
            <person name="Krawcyk A.O."/>
            <person name="de Jong A."/>
            <person name="Eijlander R.T."/>
            <person name="Berendsen E.M."/>
            <person name="Holsappel S."/>
            <person name="Wells-Bennik M."/>
            <person name="Kuipers O.P."/>
        </authorList>
    </citation>
    <scope>NUCLEOTIDE SEQUENCE [LARGE SCALE GENOMIC DNA]</scope>
    <source>
        <strain evidence="4">B4147</strain>
    </source>
</reference>
<organism evidence="3 4">
    <name type="scientific">Bacillus wiedmannii</name>
    <dbReference type="NCBI Taxonomy" id="1890302"/>
    <lineage>
        <taxon>Bacteria</taxon>
        <taxon>Bacillati</taxon>
        <taxon>Bacillota</taxon>
        <taxon>Bacilli</taxon>
        <taxon>Bacillales</taxon>
        <taxon>Bacillaceae</taxon>
        <taxon>Bacillus</taxon>
        <taxon>Bacillus cereus group</taxon>
    </lineage>
</organism>
<reference evidence="3 4" key="1">
    <citation type="journal article" date="2015" name="Genome Announc.">
        <title>Next-Generation Whole-Genome Sequencing of Eight Strains of Bacillus cereus, Isolated from Food.</title>
        <authorList>
            <person name="Krawczyk A.O."/>
            <person name="de Jong A."/>
            <person name="Eijlander R.T."/>
            <person name="Berendsen E.M."/>
            <person name="Holsappel S."/>
            <person name="Wells-Bennik M.H."/>
            <person name="Kuipers O.P."/>
        </authorList>
    </citation>
    <scope>NUCLEOTIDE SEQUENCE [LARGE SCALE GENOMIC DNA]</scope>
    <source>
        <strain evidence="3 4">B4147</strain>
    </source>
</reference>